<reference evidence="1 2" key="1">
    <citation type="submission" date="2019-07" db="EMBL/GenBank/DDBJ databases">
        <authorList>
            <person name="Jastrzebski P J."/>
            <person name="Paukszto L."/>
            <person name="Jastrzebski P J."/>
        </authorList>
    </citation>
    <scope>NUCLEOTIDE SEQUENCE [LARGE SCALE GENOMIC DNA]</scope>
    <source>
        <strain evidence="1 2">WMS-il1</strain>
    </source>
</reference>
<name>A0A564YZI2_HYMDI</name>
<dbReference type="EMBL" id="CABIJS010000455">
    <property type="protein sequence ID" value="VUZ52048.1"/>
    <property type="molecule type" value="Genomic_DNA"/>
</dbReference>
<organism evidence="1 2">
    <name type="scientific">Hymenolepis diminuta</name>
    <name type="common">Rat tapeworm</name>
    <dbReference type="NCBI Taxonomy" id="6216"/>
    <lineage>
        <taxon>Eukaryota</taxon>
        <taxon>Metazoa</taxon>
        <taxon>Spiralia</taxon>
        <taxon>Lophotrochozoa</taxon>
        <taxon>Platyhelminthes</taxon>
        <taxon>Cestoda</taxon>
        <taxon>Eucestoda</taxon>
        <taxon>Cyclophyllidea</taxon>
        <taxon>Hymenolepididae</taxon>
        <taxon>Hymenolepis</taxon>
    </lineage>
</organism>
<evidence type="ECO:0000313" key="2">
    <source>
        <dbReference type="Proteomes" id="UP000321570"/>
    </source>
</evidence>
<accession>A0A564YZI2</accession>
<dbReference type="AlphaFoldDB" id="A0A564YZI2"/>
<protein>
    <submittedName>
        <fullName evidence="1">Uncharacterized protein</fullName>
    </submittedName>
</protein>
<sequence>MQLVPLNSISRCLESDRLFFLGSADNTPVLLMFVHHRRGTEKPNDLPTPQLHLSVVHLSESGFRQLCTDALSPSFLPSFLLSFKGLIPSPSPSPIFLLLPYFTRVVQ</sequence>
<dbReference type="Proteomes" id="UP000321570">
    <property type="component" value="Unassembled WGS sequence"/>
</dbReference>
<keyword evidence="2" id="KW-1185">Reference proteome</keyword>
<evidence type="ECO:0000313" key="1">
    <source>
        <dbReference type="EMBL" id="VUZ52048.1"/>
    </source>
</evidence>
<gene>
    <name evidence="1" type="ORF">WMSIL1_LOCUS10638</name>
</gene>
<proteinExistence type="predicted"/>